<dbReference type="Gene3D" id="1.10.10.2910">
    <property type="match status" value="1"/>
</dbReference>
<accession>A0A9D9DI25</accession>
<reference evidence="4" key="1">
    <citation type="submission" date="2020-10" db="EMBL/GenBank/DDBJ databases">
        <authorList>
            <person name="Gilroy R."/>
        </authorList>
    </citation>
    <scope>NUCLEOTIDE SEQUENCE</scope>
    <source>
        <strain evidence="4">11159</strain>
    </source>
</reference>
<dbReference type="GO" id="GO:0003697">
    <property type="term" value="F:single-stranded DNA binding"/>
    <property type="evidence" value="ECO:0007669"/>
    <property type="project" value="InterPro"/>
</dbReference>
<keyword evidence="1" id="KW-0175">Coiled coil</keyword>
<feature type="coiled-coil region" evidence="1">
    <location>
        <begin position="378"/>
        <end position="409"/>
    </location>
</feature>
<feature type="coiled-coil region" evidence="1">
    <location>
        <begin position="573"/>
        <end position="600"/>
    </location>
</feature>
<dbReference type="InterPro" id="IPR013610">
    <property type="entry name" value="ArdC_N"/>
</dbReference>
<name>A0A9D9DI25_9BACL</name>
<evidence type="ECO:0000313" key="5">
    <source>
        <dbReference type="Proteomes" id="UP000823613"/>
    </source>
</evidence>
<feature type="domain" description="IrrE N-terminal-like" evidence="2">
    <location>
        <begin position="202"/>
        <end position="291"/>
    </location>
</feature>
<reference evidence="4" key="2">
    <citation type="journal article" date="2021" name="PeerJ">
        <title>Extensive microbial diversity within the chicken gut microbiome revealed by metagenomics and culture.</title>
        <authorList>
            <person name="Gilroy R."/>
            <person name="Ravi A."/>
            <person name="Getino M."/>
            <person name="Pursley I."/>
            <person name="Horton D.L."/>
            <person name="Alikhan N.F."/>
            <person name="Baker D."/>
            <person name="Gharbi K."/>
            <person name="Hall N."/>
            <person name="Watson M."/>
            <person name="Adriaenssens E.M."/>
            <person name="Foster-Nyarko E."/>
            <person name="Jarju S."/>
            <person name="Secka A."/>
            <person name="Antonio M."/>
            <person name="Oren A."/>
            <person name="Chaudhuri R.R."/>
            <person name="La Ragione R."/>
            <person name="Hildebrand F."/>
            <person name="Pallen M.J."/>
        </authorList>
    </citation>
    <scope>NUCLEOTIDE SEQUENCE</scope>
    <source>
        <strain evidence="4">11159</strain>
    </source>
</reference>
<sequence length="606" mass="72133">MNNKFNKEELYNYFDGLIHNKNNIDLTEFLKWRQKFKMYNYTWNNQMILVSQAEKKNITPVFGTIKEWNEKENCLVAKGEKANVIIMPKLYKLYKVNKEKVTKDINDCVYGVKVFDYNTNSYYFSAQNKSDYFKLQKLADEKKIDKQEFYRYELVPNQFSIDQTNLPEEKRIDYLKRFETKDINPEAGKELLNNLLKVADMFNIEVIFDNEHKSHTGYLTGDNSKIYVYEEAPVESQASILAHELGHYILQSKISDFNSRYAKSKENYEIQAELFSKLICSYYNILGKNEFSDKYIAGYLEQLKYNPDLCMYCVYINNNFSFDKEALSEKIASCKNDKQIEDVVEDLNNEKRDYVKSKVESMKTKVFYNDFEIVDKYSKKLINVLDALKENNQEKIDESFNDLKELNAKDIYINFTKHDVYSSENRKEKTGYEEASEIKDYKNFYVKESYSVDKNKITDYLYKNEFKNEDDFLKFIEKENNKNKMVSKNNDVYFGKDIIYSSISNEEADFSDFKLQDELTETFDTFVSNKKKTLAEYARLVKEKEDTNNLWLRYANKGILISEDLYDHFTGVIDACSKHIKQLEEKYPNIKEEYEKSLTHENERER</sequence>
<feature type="domain" description="N-terminal" evidence="3">
    <location>
        <begin position="37"/>
        <end position="98"/>
    </location>
</feature>
<dbReference type="Pfam" id="PF08401">
    <property type="entry name" value="ArdcN"/>
    <property type="match status" value="1"/>
</dbReference>
<evidence type="ECO:0000259" key="2">
    <source>
        <dbReference type="Pfam" id="PF06114"/>
    </source>
</evidence>
<dbReference type="EMBL" id="JADIMY010000108">
    <property type="protein sequence ID" value="MBO8427938.1"/>
    <property type="molecule type" value="Genomic_DNA"/>
</dbReference>
<organism evidence="4 5">
    <name type="scientific">Candidatus Onthovivens merdipullorum</name>
    <dbReference type="NCBI Taxonomy" id="2840889"/>
    <lineage>
        <taxon>Bacteria</taxon>
        <taxon>Bacillati</taxon>
        <taxon>Bacillota</taxon>
        <taxon>Bacilli</taxon>
        <taxon>Bacillales</taxon>
        <taxon>Candidatus Onthovivens</taxon>
    </lineage>
</organism>
<dbReference type="Proteomes" id="UP000823613">
    <property type="component" value="Unassembled WGS sequence"/>
</dbReference>
<proteinExistence type="predicted"/>
<gene>
    <name evidence="4" type="ORF">IAC58_05305</name>
</gene>
<dbReference type="Pfam" id="PF06114">
    <property type="entry name" value="Peptidase_M78"/>
    <property type="match status" value="1"/>
</dbReference>
<evidence type="ECO:0000259" key="3">
    <source>
        <dbReference type="Pfam" id="PF08401"/>
    </source>
</evidence>
<dbReference type="AlphaFoldDB" id="A0A9D9DI25"/>
<protein>
    <submittedName>
        <fullName evidence="4">ImmA/IrrE family metallo-endopeptidase</fullName>
    </submittedName>
</protein>
<evidence type="ECO:0000256" key="1">
    <source>
        <dbReference type="SAM" id="Coils"/>
    </source>
</evidence>
<evidence type="ECO:0000313" key="4">
    <source>
        <dbReference type="EMBL" id="MBO8427938.1"/>
    </source>
</evidence>
<comment type="caution">
    <text evidence="4">The sequence shown here is derived from an EMBL/GenBank/DDBJ whole genome shotgun (WGS) entry which is preliminary data.</text>
</comment>
<dbReference type="InterPro" id="IPR010359">
    <property type="entry name" value="IrrE_HExxH"/>
</dbReference>